<gene>
    <name evidence="4" type="primary">LOC114335093</name>
</gene>
<keyword evidence="3" id="KW-1185">Reference proteome</keyword>
<name>A0A6P7G985_DIAVI</name>
<protein>
    <submittedName>
        <fullName evidence="4">Uncharacterized protein LOC114335093 isoform X3</fullName>
    </submittedName>
</protein>
<evidence type="ECO:0000313" key="2">
    <source>
        <dbReference type="EnsemblMetazoa" id="XP_050500539.1"/>
    </source>
</evidence>
<dbReference type="Proteomes" id="UP001652700">
    <property type="component" value="Unplaced"/>
</dbReference>
<evidence type="ECO:0000313" key="3">
    <source>
        <dbReference type="Proteomes" id="UP001652700"/>
    </source>
</evidence>
<feature type="region of interest" description="Disordered" evidence="1">
    <location>
        <begin position="143"/>
        <end position="165"/>
    </location>
</feature>
<dbReference type="RefSeq" id="XP_028141055.1">
    <property type="nucleotide sequence ID" value="XM_028285254.1"/>
</dbReference>
<evidence type="ECO:0000313" key="4">
    <source>
        <dbReference type="RefSeq" id="XP_028141055.1"/>
    </source>
</evidence>
<sequence>MRKFNPMEVKQEPSDFSEEYMIQQESIEFSHIEFPDTVKHEISEDLLNADLANTDTNNYFADSNTLEKVRTDVGVDDIKLEEEEDKAEKVTVQNGIVQKDEIQEEFNKYEQIHIENQLFLEDFSKEPRGAYYSGSRLTKVSVGTPDVGRPSSASPGEIPLTAKRKKQSVPVEDKRFDNTAHWPILVDGHEQRCKLEFCKGRSRTHCEKCKVFLCYNKKNNCFKKYHVK</sequence>
<organism evidence="4">
    <name type="scientific">Diabrotica virgifera virgifera</name>
    <name type="common">western corn rootworm</name>
    <dbReference type="NCBI Taxonomy" id="50390"/>
    <lineage>
        <taxon>Eukaryota</taxon>
        <taxon>Metazoa</taxon>
        <taxon>Ecdysozoa</taxon>
        <taxon>Arthropoda</taxon>
        <taxon>Hexapoda</taxon>
        <taxon>Insecta</taxon>
        <taxon>Pterygota</taxon>
        <taxon>Neoptera</taxon>
        <taxon>Endopterygota</taxon>
        <taxon>Coleoptera</taxon>
        <taxon>Polyphaga</taxon>
        <taxon>Cucujiformia</taxon>
        <taxon>Chrysomeloidea</taxon>
        <taxon>Chrysomelidae</taxon>
        <taxon>Galerucinae</taxon>
        <taxon>Diabroticina</taxon>
        <taxon>Diabroticites</taxon>
        <taxon>Diabrotica</taxon>
    </lineage>
</organism>
<proteinExistence type="predicted"/>
<accession>A0A6P7G985</accession>
<reference evidence="2" key="2">
    <citation type="submission" date="2025-05" db="UniProtKB">
        <authorList>
            <consortium name="EnsemblMetazoa"/>
        </authorList>
    </citation>
    <scope>IDENTIFICATION</scope>
</reference>
<dbReference type="OrthoDB" id="10481466at2759"/>
<reference evidence="4" key="1">
    <citation type="submission" date="2025-04" db="UniProtKB">
        <authorList>
            <consortium name="RefSeq"/>
        </authorList>
    </citation>
    <scope>IDENTIFICATION</scope>
    <source>
        <tissue evidence="4">Whole insect</tissue>
    </source>
</reference>
<dbReference type="PANTHER" id="PTHR47272">
    <property type="entry name" value="DDE_TNP_1_7 DOMAIN-CONTAINING PROTEIN"/>
    <property type="match status" value="1"/>
</dbReference>
<dbReference type="AlphaFoldDB" id="A0A6P7G985"/>
<dbReference type="EnsemblMetazoa" id="XM_050644582.1">
    <property type="protein sequence ID" value="XP_050500539.1"/>
    <property type="gene ID" value="LOC126880601"/>
</dbReference>
<evidence type="ECO:0000256" key="1">
    <source>
        <dbReference type="SAM" id="MobiDB-lite"/>
    </source>
</evidence>